<dbReference type="GO" id="GO:0006635">
    <property type="term" value="P:fatty acid beta-oxidation"/>
    <property type="evidence" value="ECO:0007669"/>
    <property type="project" value="TreeGrafter"/>
</dbReference>
<dbReference type="PANTHER" id="PTHR11941">
    <property type="entry name" value="ENOYL-COA HYDRATASE-RELATED"/>
    <property type="match status" value="1"/>
</dbReference>
<dbReference type="InterPro" id="IPR001753">
    <property type="entry name" value="Enoyl-CoA_hydra/iso"/>
</dbReference>
<evidence type="ECO:0000313" key="3">
    <source>
        <dbReference type="EMBL" id="MPM81521.1"/>
    </source>
</evidence>
<dbReference type="InterPro" id="IPR014748">
    <property type="entry name" value="Enoyl-CoA_hydra_C"/>
</dbReference>
<dbReference type="PROSITE" id="PS00166">
    <property type="entry name" value="ENOYL_COA_HYDRATASE"/>
    <property type="match status" value="1"/>
</dbReference>
<dbReference type="FunFam" id="1.10.12.10:FF:000001">
    <property type="entry name" value="Probable enoyl-CoA hydratase, mitochondrial"/>
    <property type="match status" value="1"/>
</dbReference>
<dbReference type="Gene3D" id="3.90.226.10">
    <property type="entry name" value="2-enoyl-CoA Hydratase, Chain A, domain 1"/>
    <property type="match status" value="1"/>
</dbReference>
<dbReference type="EMBL" id="VSSQ01030844">
    <property type="protein sequence ID" value="MPM81521.1"/>
    <property type="molecule type" value="Genomic_DNA"/>
</dbReference>
<organism evidence="3">
    <name type="scientific">bioreactor metagenome</name>
    <dbReference type="NCBI Taxonomy" id="1076179"/>
    <lineage>
        <taxon>unclassified sequences</taxon>
        <taxon>metagenomes</taxon>
        <taxon>ecological metagenomes</taxon>
    </lineage>
</organism>
<reference evidence="3" key="1">
    <citation type="submission" date="2019-08" db="EMBL/GenBank/DDBJ databases">
        <authorList>
            <person name="Kucharzyk K."/>
            <person name="Murdoch R.W."/>
            <person name="Higgins S."/>
            <person name="Loffler F."/>
        </authorList>
    </citation>
    <scope>NUCLEOTIDE SEQUENCE</scope>
</reference>
<proteinExistence type="inferred from homology"/>
<evidence type="ECO:0000256" key="1">
    <source>
        <dbReference type="ARBA" id="ARBA00005254"/>
    </source>
</evidence>
<dbReference type="GO" id="GO:0018812">
    <property type="term" value="F:3-hydroxyacyl-CoA dehydratase activity"/>
    <property type="evidence" value="ECO:0007669"/>
    <property type="project" value="UniProtKB-EC"/>
</dbReference>
<keyword evidence="2 3" id="KW-0456">Lyase</keyword>
<protein>
    <submittedName>
        <fullName evidence="3">Crotonyl-CoA hydratase</fullName>
        <ecNumber evidence="3">4.2.1.150</ecNumber>
    </submittedName>
</protein>
<dbReference type="InterPro" id="IPR018376">
    <property type="entry name" value="Enoyl-CoA_hyd/isom_CS"/>
</dbReference>
<dbReference type="CDD" id="cd06558">
    <property type="entry name" value="crotonase-like"/>
    <property type="match status" value="1"/>
</dbReference>
<dbReference type="InterPro" id="IPR029045">
    <property type="entry name" value="ClpP/crotonase-like_dom_sf"/>
</dbReference>
<dbReference type="PANTHER" id="PTHR11941:SF54">
    <property type="entry name" value="ENOYL-COA HYDRATASE, MITOCHONDRIAL"/>
    <property type="match status" value="1"/>
</dbReference>
<dbReference type="Pfam" id="PF00378">
    <property type="entry name" value="ECH_1"/>
    <property type="match status" value="1"/>
</dbReference>
<gene>
    <name evidence="3" type="ORF">SDC9_128574</name>
</gene>
<accession>A0A645CX88</accession>
<dbReference type="EC" id="4.2.1.150" evidence="3"/>
<name>A0A645CX88_9ZZZZ</name>
<dbReference type="AlphaFoldDB" id="A0A645CX88"/>
<comment type="caution">
    <text evidence="3">The sequence shown here is derived from an EMBL/GenBank/DDBJ whole genome shotgun (WGS) entry which is preliminary data.</text>
</comment>
<dbReference type="Gene3D" id="1.10.12.10">
    <property type="entry name" value="Lyase 2-enoyl-coa Hydratase, Chain A, domain 2"/>
    <property type="match status" value="1"/>
</dbReference>
<sequence>MSKQIVLERQGEIAIIKVVRPEALNALSRSIVDDMDALVEQVGADRSVRVLLFYSEGSFAAGADIKAMSLCDEEGAKAFLFTPTYDKIQSLPIPTIAVIEGYAFGGGLELALRCDFRLAAKDAKLGLPELNLGIIPGAGGTVLLPRLIGEAKAKELIYLSKTVTGAEAERIGLVNLAVEPGELLPTALQWAERLRTRSSLSLAAAKASIENAIANPDFRSAGKTEGELWAGLFGHHDQKEGMAAFFEKRKPSFTGQ</sequence>
<comment type="similarity">
    <text evidence="1">Belongs to the enoyl-CoA hydratase/isomerase family.</text>
</comment>
<dbReference type="SUPFAM" id="SSF52096">
    <property type="entry name" value="ClpP/crotonase"/>
    <property type="match status" value="1"/>
</dbReference>
<evidence type="ECO:0000256" key="2">
    <source>
        <dbReference type="ARBA" id="ARBA00023239"/>
    </source>
</evidence>
<dbReference type="FunFam" id="3.90.226.10:FF:000009">
    <property type="entry name" value="Carnitinyl-CoA dehydratase"/>
    <property type="match status" value="1"/>
</dbReference>